<feature type="transmembrane region" description="Helical" evidence="9">
    <location>
        <begin position="118"/>
        <end position="139"/>
    </location>
</feature>
<dbReference type="InterPro" id="IPR000425">
    <property type="entry name" value="MIP"/>
</dbReference>
<evidence type="ECO:0000256" key="7">
    <source>
        <dbReference type="ARBA" id="ARBA00023136"/>
    </source>
</evidence>
<evidence type="ECO:0000313" key="10">
    <source>
        <dbReference type="EMBL" id="HIZ54141.1"/>
    </source>
</evidence>
<dbReference type="Gene3D" id="1.20.1080.10">
    <property type="entry name" value="Glycerol uptake facilitator protein"/>
    <property type="match status" value="1"/>
</dbReference>
<dbReference type="InterPro" id="IPR034294">
    <property type="entry name" value="Aquaporin_transptr"/>
</dbReference>
<feature type="transmembrane region" description="Helical" evidence="9">
    <location>
        <begin position="192"/>
        <end position="214"/>
    </location>
</feature>
<dbReference type="PANTHER" id="PTHR19139">
    <property type="entry name" value="AQUAPORIN TRANSPORTER"/>
    <property type="match status" value="1"/>
</dbReference>
<comment type="similarity">
    <text evidence="2 8">Belongs to the MIP/aquaporin (TC 1.A.8) family.</text>
</comment>
<accession>A0A9D2F8S0</accession>
<evidence type="ECO:0000256" key="2">
    <source>
        <dbReference type="ARBA" id="ARBA00006175"/>
    </source>
</evidence>
<feature type="transmembrane region" description="Helical" evidence="9">
    <location>
        <begin position="5"/>
        <end position="24"/>
    </location>
</feature>
<gene>
    <name evidence="10" type="ORF">IAA20_09385</name>
</gene>
<evidence type="ECO:0000256" key="9">
    <source>
        <dbReference type="SAM" id="Phobius"/>
    </source>
</evidence>
<dbReference type="PROSITE" id="PS00221">
    <property type="entry name" value="MIP"/>
    <property type="match status" value="1"/>
</dbReference>
<dbReference type="InterPro" id="IPR022357">
    <property type="entry name" value="MIP_CS"/>
</dbReference>
<keyword evidence="7 9" id="KW-0472">Membrane</keyword>
<dbReference type="SUPFAM" id="SSF81338">
    <property type="entry name" value="Aquaporin-like"/>
    <property type="match status" value="1"/>
</dbReference>
<dbReference type="InterPro" id="IPR023271">
    <property type="entry name" value="Aquaporin-like"/>
</dbReference>
<dbReference type="PANTHER" id="PTHR19139:SF199">
    <property type="entry name" value="MIP17260P"/>
    <property type="match status" value="1"/>
</dbReference>
<feature type="transmembrane region" description="Helical" evidence="9">
    <location>
        <begin position="30"/>
        <end position="55"/>
    </location>
</feature>
<sequence length="218" mass="22234">MKKLVAEAIGTFILVFIGTGGAVLSGESIGYLGIGLGFGLAVMIAAYTVGTVSGAHLNPAVSLAMLMNKRMNVTEFIYYIIGQLIGAFAGSAALLFILNAGQKATDNLAQTTFGDTSALGVFFVEALLTFLLVFVILMVTSKSFGVGNAGLIIGLTLAALHVIGVPMTGMSVNPVRSLAPAVFVGGEALSQVWVYIAAPLVGGALAALLAKGFLSSED</sequence>
<keyword evidence="4" id="KW-1003">Cell membrane</keyword>
<comment type="caution">
    <text evidence="10">The sequence shown here is derived from an EMBL/GenBank/DDBJ whole genome shotgun (WGS) entry which is preliminary data.</text>
</comment>
<evidence type="ECO:0000256" key="4">
    <source>
        <dbReference type="ARBA" id="ARBA00022475"/>
    </source>
</evidence>
<reference evidence="10" key="1">
    <citation type="journal article" date="2021" name="PeerJ">
        <title>Extensive microbial diversity within the chicken gut microbiome revealed by metagenomics and culture.</title>
        <authorList>
            <person name="Gilroy R."/>
            <person name="Ravi A."/>
            <person name="Getino M."/>
            <person name="Pursley I."/>
            <person name="Horton D.L."/>
            <person name="Alikhan N.F."/>
            <person name="Baker D."/>
            <person name="Gharbi K."/>
            <person name="Hall N."/>
            <person name="Watson M."/>
            <person name="Adriaenssens E.M."/>
            <person name="Foster-Nyarko E."/>
            <person name="Jarju S."/>
            <person name="Secka A."/>
            <person name="Antonio M."/>
            <person name="Oren A."/>
            <person name="Chaudhuri R.R."/>
            <person name="La Ragione R."/>
            <person name="Hildebrand F."/>
            <person name="Pallen M.J."/>
        </authorList>
    </citation>
    <scope>NUCLEOTIDE SEQUENCE</scope>
    <source>
        <strain evidence="10">CHK172-16539</strain>
    </source>
</reference>
<dbReference type="AlphaFoldDB" id="A0A9D2F8S0"/>
<dbReference type="GO" id="GO:0005886">
    <property type="term" value="C:plasma membrane"/>
    <property type="evidence" value="ECO:0007669"/>
    <property type="project" value="UniProtKB-SubCell"/>
</dbReference>
<keyword evidence="5 8" id="KW-0812">Transmembrane</keyword>
<keyword evidence="3 8" id="KW-0813">Transport</keyword>
<dbReference type="Proteomes" id="UP000824063">
    <property type="component" value="Unassembled WGS sequence"/>
</dbReference>
<evidence type="ECO:0000313" key="11">
    <source>
        <dbReference type="Proteomes" id="UP000824063"/>
    </source>
</evidence>
<evidence type="ECO:0000256" key="1">
    <source>
        <dbReference type="ARBA" id="ARBA00004651"/>
    </source>
</evidence>
<dbReference type="Pfam" id="PF00230">
    <property type="entry name" value="MIP"/>
    <property type="match status" value="1"/>
</dbReference>
<evidence type="ECO:0000256" key="6">
    <source>
        <dbReference type="ARBA" id="ARBA00022989"/>
    </source>
</evidence>
<dbReference type="GO" id="GO:0015250">
    <property type="term" value="F:water channel activity"/>
    <property type="evidence" value="ECO:0007669"/>
    <property type="project" value="TreeGrafter"/>
</dbReference>
<protein>
    <submittedName>
        <fullName evidence="10">Aquaporin</fullName>
    </submittedName>
</protein>
<evidence type="ECO:0000256" key="3">
    <source>
        <dbReference type="ARBA" id="ARBA00022448"/>
    </source>
</evidence>
<dbReference type="EMBL" id="DXBN01000215">
    <property type="protein sequence ID" value="HIZ54141.1"/>
    <property type="molecule type" value="Genomic_DNA"/>
</dbReference>
<feature type="transmembrane region" description="Helical" evidence="9">
    <location>
        <begin position="151"/>
        <end position="172"/>
    </location>
</feature>
<organism evidence="10 11">
    <name type="scientific">Candidatus Enterococcus avicola</name>
    <dbReference type="NCBI Taxonomy" id="2838561"/>
    <lineage>
        <taxon>Bacteria</taxon>
        <taxon>Bacillati</taxon>
        <taxon>Bacillota</taxon>
        <taxon>Bacilli</taxon>
        <taxon>Lactobacillales</taxon>
        <taxon>Enterococcaceae</taxon>
        <taxon>Enterococcus</taxon>
    </lineage>
</organism>
<reference evidence="10" key="2">
    <citation type="submission" date="2021-04" db="EMBL/GenBank/DDBJ databases">
        <authorList>
            <person name="Gilroy R."/>
        </authorList>
    </citation>
    <scope>NUCLEOTIDE SEQUENCE</scope>
    <source>
        <strain evidence="10">CHK172-16539</strain>
    </source>
</reference>
<name>A0A9D2F8S0_9ENTE</name>
<comment type="subcellular location">
    <subcellularLocation>
        <location evidence="1">Cell membrane</location>
        <topology evidence="1">Multi-pass membrane protein</topology>
    </subcellularLocation>
</comment>
<keyword evidence="6 9" id="KW-1133">Transmembrane helix</keyword>
<feature type="transmembrane region" description="Helical" evidence="9">
    <location>
        <begin position="76"/>
        <end position="98"/>
    </location>
</feature>
<proteinExistence type="inferred from homology"/>
<evidence type="ECO:0000256" key="5">
    <source>
        <dbReference type="ARBA" id="ARBA00022692"/>
    </source>
</evidence>
<dbReference type="PRINTS" id="PR00783">
    <property type="entry name" value="MINTRINSICP"/>
</dbReference>
<evidence type="ECO:0000256" key="8">
    <source>
        <dbReference type="RuleBase" id="RU000477"/>
    </source>
</evidence>